<reference evidence="2 3" key="1">
    <citation type="submission" date="2019-08" db="EMBL/GenBank/DDBJ databases">
        <authorList>
            <person name="Alioto T."/>
            <person name="Alioto T."/>
            <person name="Gomez Garrido J."/>
        </authorList>
    </citation>
    <scope>NUCLEOTIDE SEQUENCE [LARGE SCALE GENOMIC DNA]</scope>
</reference>
<sequence length="126" mass="14562">MIIFFVKNTNLRYRGLSCLNNRCVSSMYLINYDLIIDKQEADEDDSGDDESNDESDDDETEENDTDEDEDSRNFISKTKKFQNEENNEPDEEDPVADENPETFINVAKSDIYNVLVVPVVFLSKTK</sequence>
<dbReference type="Proteomes" id="UP000325440">
    <property type="component" value="Unassembled WGS sequence"/>
</dbReference>
<feature type="region of interest" description="Disordered" evidence="1">
    <location>
        <begin position="40"/>
        <end position="101"/>
    </location>
</feature>
<accession>A0A5E4M4F7</accession>
<evidence type="ECO:0000256" key="1">
    <source>
        <dbReference type="SAM" id="MobiDB-lite"/>
    </source>
</evidence>
<keyword evidence="3" id="KW-1185">Reference proteome</keyword>
<feature type="compositionally biased region" description="Acidic residues" evidence="1">
    <location>
        <begin position="85"/>
        <end position="100"/>
    </location>
</feature>
<organism evidence="2 3">
    <name type="scientific">Cinara cedri</name>
    <dbReference type="NCBI Taxonomy" id="506608"/>
    <lineage>
        <taxon>Eukaryota</taxon>
        <taxon>Metazoa</taxon>
        <taxon>Ecdysozoa</taxon>
        <taxon>Arthropoda</taxon>
        <taxon>Hexapoda</taxon>
        <taxon>Insecta</taxon>
        <taxon>Pterygota</taxon>
        <taxon>Neoptera</taxon>
        <taxon>Paraneoptera</taxon>
        <taxon>Hemiptera</taxon>
        <taxon>Sternorrhyncha</taxon>
        <taxon>Aphidomorpha</taxon>
        <taxon>Aphidoidea</taxon>
        <taxon>Aphididae</taxon>
        <taxon>Lachninae</taxon>
        <taxon>Cinara</taxon>
    </lineage>
</organism>
<name>A0A5E4M4F7_9HEMI</name>
<gene>
    <name evidence="2" type="ORF">CINCED_3A015494</name>
</gene>
<proteinExistence type="predicted"/>
<protein>
    <submittedName>
        <fullName evidence="2">Uncharacterized protein</fullName>
    </submittedName>
</protein>
<dbReference type="EMBL" id="CABPRJ010000027">
    <property type="protein sequence ID" value="VVC26179.1"/>
    <property type="molecule type" value="Genomic_DNA"/>
</dbReference>
<evidence type="ECO:0000313" key="3">
    <source>
        <dbReference type="Proteomes" id="UP000325440"/>
    </source>
</evidence>
<dbReference type="AlphaFoldDB" id="A0A5E4M4F7"/>
<feature type="compositionally biased region" description="Acidic residues" evidence="1">
    <location>
        <begin position="40"/>
        <end position="70"/>
    </location>
</feature>
<evidence type="ECO:0000313" key="2">
    <source>
        <dbReference type="EMBL" id="VVC26179.1"/>
    </source>
</evidence>